<dbReference type="InterPro" id="IPR045518">
    <property type="entry name" value="2EXR"/>
</dbReference>
<evidence type="ECO:0000259" key="1">
    <source>
        <dbReference type="Pfam" id="PF20150"/>
    </source>
</evidence>
<dbReference type="Pfam" id="PF20150">
    <property type="entry name" value="2EXR"/>
    <property type="match status" value="1"/>
</dbReference>
<dbReference type="AlphaFoldDB" id="A0A9P8IHC1"/>
<name>A0A9P8IHC1_9PEZI</name>
<proteinExistence type="predicted"/>
<gene>
    <name evidence="2" type="ORF">FGG08_001145</name>
</gene>
<dbReference type="Proteomes" id="UP000698800">
    <property type="component" value="Unassembled WGS sequence"/>
</dbReference>
<keyword evidence="3" id="KW-1185">Reference proteome</keyword>
<sequence length="250" mass="28534">MNANSKANFFSLPPEIRAEIYELSLVLLKDTIWVKSPLKKGEAEDPDIDSFFNDPIRRLSPALLRVSRQINLEATPIFYRKNSFGFIGDSPYTDLRVFLHEIGEANRACLGRLDIRLPIIKKVWVSPVDGASFDPKDTEQWPQFNTSLVQRYCFTGEGVEEALQGLELRCPNLKGIWLRVGFDDKIGAEKLEALERLRRIGEVRVVVLELPYVEGNAYINATRGALDILEGWGWTICRNNGDSPEKWFLF</sequence>
<dbReference type="OrthoDB" id="62952at2759"/>
<dbReference type="PANTHER" id="PTHR42085:SF2">
    <property type="entry name" value="F-BOX DOMAIN-CONTAINING PROTEIN"/>
    <property type="match status" value="1"/>
</dbReference>
<reference evidence="2" key="1">
    <citation type="submission" date="2021-03" db="EMBL/GenBank/DDBJ databases">
        <title>Comparative genomics and phylogenomic investigation of the class Geoglossomycetes provide insights into ecological specialization and systematics.</title>
        <authorList>
            <person name="Melie T."/>
            <person name="Pirro S."/>
            <person name="Miller A.N."/>
            <person name="Quandt A."/>
        </authorList>
    </citation>
    <scope>NUCLEOTIDE SEQUENCE</scope>
    <source>
        <strain evidence="2">GBOQ0MN5Z8</strain>
    </source>
</reference>
<feature type="domain" description="2EXR" evidence="1">
    <location>
        <begin position="9"/>
        <end position="81"/>
    </location>
</feature>
<dbReference type="InterPro" id="IPR038883">
    <property type="entry name" value="AN11006-like"/>
</dbReference>
<dbReference type="EMBL" id="JAGHQL010000014">
    <property type="protein sequence ID" value="KAH0544778.1"/>
    <property type="molecule type" value="Genomic_DNA"/>
</dbReference>
<organism evidence="2 3">
    <name type="scientific">Glutinoglossum americanum</name>
    <dbReference type="NCBI Taxonomy" id="1670608"/>
    <lineage>
        <taxon>Eukaryota</taxon>
        <taxon>Fungi</taxon>
        <taxon>Dikarya</taxon>
        <taxon>Ascomycota</taxon>
        <taxon>Pezizomycotina</taxon>
        <taxon>Geoglossomycetes</taxon>
        <taxon>Geoglossales</taxon>
        <taxon>Geoglossaceae</taxon>
        <taxon>Glutinoglossum</taxon>
    </lineage>
</organism>
<comment type="caution">
    <text evidence="2">The sequence shown here is derived from an EMBL/GenBank/DDBJ whole genome shotgun (WGS) entry which is preliminary data.</text>
</comment>
<dbReference type="PANTHER" id="PTHR42085">
    <property type="entry name" value="F-BOX DOMAIN-CONTAINING PROTEIN"/>
    <property type="match status" value="1"/>
</dbReference>
<evidence type="ECO:0000313" key="3">
    <source>
        <dbReference type="Proteomes" id="UP000698800"/>
    </source>
</evidence>
<protein>
    <recommendedName>
        <fullName evidence="1">2EXR domain-containing protein</fullName>
    </recommendedName>
</protein>
<accession>A0A9P8IHC1</accession>
<evidence type="ECO:0000313" key="2">
    <source>
        <dbReference type="EMBL" id="KAH0544778.1"/>
    </source>
</evidence>